<dbReference type="GO" id="GO:0010333">
    <property type="term" value="F:terpene synthase activity"/>
    <property type="evidence" value="ECO:0007669"/>
    <property type="project" value="InterPro"/>
</dbReference>
<dbReference type="RefSeq" id="WP_108657285.1">
    <property type="nucleotide sequence ID" value="NZ_CP028956.1"/>
</dbReference>
<dbReference type="InterPro" id="IPR008949">
    <property type="entry name" value="Isoprenoid_synthase_dom_sf"/>
</dbReference>
<sequence length="371" mass="43360">MKLILPSLPQPFSYAIHPAYSPGNKTPYNDLDEYDNNHFEQVTRNYADHFELYDTDEQRKRLANIHCSWLGALMYPSGTEELLQVGIDFCMWAFAYDDEYCDEGEVSCQPEKLIRYSAEIWRQFESPEHKLSDDRYALAARDLRIRLDKYAKPEQTARFVESMRIYMMAEMWKSVNATPVLNDYIGMRVTGGGAWSFPTLGHIIADVNIAANEYEHRKVRALFEMLSHLMAWETEPHAYLKEMTRGANYKEHNLIRVLMRERQYSFDEAIEEYLDMRKCVLGLFLRLKAEVEKEASQGVNEYIESVIRYYVGAVIWSQNTRRYKSMSGCSDEGSFSGGTLSAQLSESEFTETRPLDISAVAWWWEYDPLRR</sequence>
<accession>A0AAU8ZR12</accession>
<dbReference type="Pfam" id="PF19086">
    <property type="entry name" value="Terpene_syn_C_2"/>
    <property type="match status" value="1"/>
</dbReference>
<dbReference type="Gene3D" id="1.10.600.10">
    <property type="entry name" value="Farnesyl Diphosphate Synthase"/>
    <property type="match status" value="1"/>
</dbReference>
<dbReference type="AlphaFoldDB" id="A0AAU8ZR12"/>
<dbReference type="Proteomes" id="UP000244682">
    <property type="component" value="Chromosome"/>
</dbReference>
<evidence type="ECO:0000313" key="3">
    <source>
        <dbReference type="Proteomes" id="UP000244682"/>
    </source>
</evidence>
<dbReference type="GO" id="GO:0046872">
    <property type="term" value="F:metal ion binding"/>
    <property type="evidence" value="ECO:0007669"/>
    <property type="project" value="UniProtKB-KW"/>
</dbReference>
<evidence type="ECO:0000256" key="1">
    <source>
        <dbReference type="RuleBase" id="RU366034"/>
    </source>
</evidence>
<organism evidence="2 3">
    <name type="scientific">Morganella morganii</name>
    <name type="common">Proteus morganii</name>
    <dbReference type="NCBI Taxonomy" id="582"/>
    <lineage>
        <taxon>Bacteria</taxon>
        <taxon>Pseudomonadati</taxon>
        <taxon>Pseudomonadota</taxon>
        <taxon>Gammaproteobacteria</taxon>
        <taxon>Enterobacterales</taxon>
        <taxon>Morganellaceae</taxon>
        <taxon>Morganella</taxon>
    </lineage>
</organism>
<comment type="cofactor">
    <cofactor evidence="1">
        <name>Mg(2+)</name>
        <dbReference type="ChEBI" id="CHEBI:18420"/>
    </cofactor>
</comment>
<dbReference type="SUPFAM" id="SSF48576">
    <property type="entry name" value="Terpenoid synthases"/>
    <property type="match status" value="1"/>
</dbReference>
<keyword evidence="1" id="KW-0460">Magnesium</keyword>
<comment type="similarity">
    <text evidence="1">Belongs to the terpene synthase family.</text>
</comment>
<proteinExistence type="inferred from homology"/>
<dbReference type="PANTHER" id="PTHR35201:SF4">
    <property type="entry name" value="BETA-PINACENE SYNTHASE-RELATED"/>
    <property type="match status" value="1"/>
</dbReference>
<dbReference type="EMBL" id="CP028956">
    <property type="protein sequence ID" value="AWC95552.1"/>
    <property type="molecule type" value="Genomic_DNA"/>
</dbReference>
<evidence type="ECO:0000313" key="2">
    <source>
        <dbReference type="EMBL" id="AWC95552.1"/>
    </source>
</evidence>
<name>A0AAU8ZR12_MORMO</name>
<reference evidence="2 3" key="1">
    <citation type="submission" date="2018-04" db="EMBL/GenBank/DDBJ databases">
        <title>Whole genome sequencing of Morganella morganii AR_0133.</title>
        <authorList>
            <person name="Conlan S."/>
            <person name="Thomas P.J."/>
            <person name="Mullikin J."/>
            <person name="Frank K.M."/>
            <person name="Segre J.A."/>
        </authorList>
    </citation>
    <scope>NUCLEOTIDE SEQUENCE [LARGE SCALE GENOMIC DNA]</scope>
    <source>
        <strain evidence="2 3">AR_0133</strain>
    </source>
</reference>
<dbReference type="PANTHER" id="PTHR35201">
    <property type="entry name" value="TERPENE SYNTHASE"/>
    <property type="match status" value="1"/>
</dbReference>
<keyword evidence="1" id="KW-0456">Lyase</keyword>
<keyword evidence="1" id="KW-0479">Metal-binding</keyword>
<protein>
    <recommendedName>
        <fullName evidence="1">Terpene synthase</fullName>
        <ecNumber evidence="1">4.2.3.-</ecNumber>
    </recommendedName>
</protein>
<gene>
    <name evidence="2" type="ORF">AM380_18895</name>
</gene>
<dbReference type="EC" id="4.2.3.-" evidence="1"/>
<dbReference type="InterPro" id="IPR034686">
    <property type="entry name" value="Terpene_cyclase-like_2"/>
</dbReference>